<reference evidence="4" key="1">
    <citation type="submission" date="2022-12" db="EMBL/GenBank/DDBJ databases">
        <title>Paraconexibacter alkalitolerans sp. nov. and Baekduia alba sp. nov., isolated from soil and emended description of the genera Paraconexibacter (Chun et al., 2020) and Baekduia (An et al., 2020).</title>
        <authorList>
            <person name="Vieira S."/>
            <person name="Huber K.J."/>
            <person name="Geppert A."/>
            <person name="Wolf J."/>
            <person name="Neumann-Schaal M."/>
            <person name="Muesken M."/>
            <person name="Overmann J."/>
        </authorList>
    </citation>
    <scope>NUCLEOTIDE SEQUENCE</scope>
    <source>
        <strain evidence="4">AEG42_29</strain>
    </source>
</reference>
<dbReference type="SUPFAM" id="SSF53474">
    <property type="entry name" value="alpha/beta-Hydrolases"/>
    <property type="match status" value="1"/>
</dbReference>
<feature type="signal peptide" evidence="3">
    <location>
        <begin position="1"/>
        <end position="22"/>
    </location>
</feature>
<name>A0AAU7AU48_9ACTN</name>
<dbReference type="RefSeq" id="WP_354701651.1">
    <property type="nucleotide sequence ID" value="NZ_CP114014.1"/>
</dbReference>
<dbReference type="GO" id="GO:0005576">
    <property type="term" value="C:extracellular region"/>
    <property type="evidence" value="ECO:0007669"/>
    <property type="project" value="InterPro"/>
</dbReference>
<dbReference type="InterPro" id="IPR029058">
    <property type="entry name" value="AB_hydrolase_fold"/>
</dbReference>
<dbReference type="GO" id="GO:0016787">
    <property type="term" value="F:hydrolase activity"/>
    <property type="evidence" value="ECO:0007669"/>
    <property type="project" value="UniProtKB-KW"/>
</dbReference>
<dbReference type="PANTHER" id="PTHR43037:SF1">
    <property type="entry name" value="BLL1128 PROTEIN"/>
    <property type="match status" value="1"/>
</dbReference>
<dbReference type="InterPro" id="IPR010126">
    <property type="entry name" value="Esterase_phb"/>
</dbReference>
<gene>
    <name evidence="4" type="ORF">DSM112329_01977</name>
</gene>
<protein>
    <recommendedName>
        <fullName evidence="5">Esterase</fullName>
    </recommendedName>
</protein>
<dbReference type="AlphaFoldDB" id="A0AAU7AU48"/>
<proteinExistence type="predicted"/>
<dbReference type="PANTHER" id="PTHR43037">
    <property type="entry name" value="UNNAMED PRODUCT-RELATED"/>
    <property type="match status" value="1"/>
</dbReference>
<organism evidence="4">
    <name type="scientific">Paraconexibacter sp. AEG42_29</name>
    <dbReference type="NCBI Taxonomy" id="2997339"/>
    <lineage>
        <taxon>Bacteria</taxon>
        <taxon>Bacillati</taxon>
        <taxon>Actinomycetota</taxon>
        <taxon>Thermoleophilia</taxon>
        <taxon>Solirubrobacterales</taxon>
        <taxon>Paraconexibacteraceae</taxon>
        <taxon>Paraconexibacter</taxon>
    </lineage>
</organism>
<dbReference type="Gene3D" id="3.40.50.1820">
    <property type="entry name" value="alpha/beta hydrolase"/>
    <property type="match status" value="1"/>
</dbReference>
<evidence type="ECO:0000313" key="4">
    <source>
        <dbReference type="EMBL" id="XAY05133.1"/>
    </source>
</evidence>
<dbReference type="Pfam" id="PF10503">
    <property type="entry name" value="Esterase_PHB"/>
    <property type="match status" value="1"/>
</dbReference>
<dbReference type="PROSITE" id="PS51257">
    <property type="entry name" value="PROKAR_LIPOPROTEIN"/>
    <property type="match status" value="1"/>
</dbReference>
<accession>A0AAU7AU48</accession>
<dbReference type="EMBL" id="CP114014">
    <property type="protein sequence ID" value="XAY05133.1"/>
    <property type="molecule type" value="Genomic_DNA"/>
</dbReference>
<feature type="chain" id="PRO_5043358072" description="Esterase" evidence="3">
    <location>
        <begin position="23"/>
        <end position="426"/>
    </location>
</feature>
<dbReference type="InterPro" id="IPR050955">
    <property type="entry name" value="Plant_Biomass_Hydrol_Est"/>
</dbReference>
<sequence length="426" mass="44966">MHRVIAVLTVLTALACPGVAGAAVAGPPDPGQTTTGSFASGGGDYRFLRYVPRSLPAGKRVPLVVMIHGAQTTAEQEVRVTGYNRLAEREGFIVLYPDVDALGRVAPGPINQSWKFYDPTTYFRGYSDAEAIAAMTRDTIARLPVDTERVYAVGVSAGGLMAAVEAAAYSDIFAAAANVVSAGFADGLCFVTGTGIPAAVSAELAFAQMGPRARVVPTMVMTSDADLAFPSACGEKALEQGLRMNNLVLSGRQGTPLALTPASVRRDQVPGGYAYDVSSYRDRGGCLVGEKWLIHGMPHSWPGEPTTDSTGVAAIRSPDGTAATWAFVRRYTKGTTSLPCAEAPVPPVAAAPPSRTCAARSVTVRLPPGARARRVTVDGRRVRLQRRGAAVRVRLPATTKARATVLVRARAKSGRTITRRHTFKRC</sequence>
<evidence type="ECO:0000256" key="3">
    <source>
        <dbReference type="SAM" id="SignalP"/>
    </source>
</evidence>
<evidence type="ECO:0000256" key="1">
    <source>
        <dbReference type="ARBA" id="ARBA00022729"/>
    </source>
</evidence>
<keyword evidence="1 3" id="KW-0732">Signal</keyword>
<dbReference type="KEGG" id="parq:DSM112329_01977"/>
<evidence type="ECO:0008006" key="5">
    <source>
        <dbReference type="Google" id="ProtNLM"/>
    </source>
</evidence>
<keyword evidence="2" id="KW-0378">Hydrolase</keyword>
<evidence type="ECO:0000256" key="2">
    <source>
        <dbReference type="ARBA" id="ARBA00022801"/>
    </source>
</evidence>